<dbReference type="Proteomes" id="UP001234989">
    <property type="component" value="Chromosome 6"/>
</dbReference>
<gene>
    <name evidence="1" type="ORF">MTR67_028017</name>
</gene>
<proteinExistence type="predicted"/>
<protein>
    <submittedName>
        <fullName evidence="1">Uncharacterized protein</fullName>
    </submittedName>
</protein>
<dbReference type="EMBL" id="CP133617">
    <property type="protein sequence ID" value="WMV34632.1"/>
    <property type="molecule type" value="Genomic_DNA"/>
</dbReference>
<name>A0AAF0R1Q6_SOLVR</name>
<sequence length="15" mass="1703">MSARIRVRLETINGS</sequence>
<evidence type="ECO:0000313" key="2">
    <source>
        <dbReference type="Proteomes" id="UP001234989"/>
    </source>
</evidence>
<reference evidence="1" key="1">
    <citation type="submission" date="2023-08" db="EMBL/GenBank/DDBJ databases">
        <title>A de novo genome assembly of Solanum verrucosum Schlechtendal, a Mexican diploid species geographically isolated from the other diploid A-genome species in potato relatives.</title>
        <authorList>
            <person name="Hosaka K."/>
        </authorList>
    </citation>
    <scope>NUCLEOTIDE SEQUENCE</scope>
    <source>
        <tissue evidence="1">Young leaves</tissue>
    </source>
</reference>
<accession>A0AAF0R1Q6</accession>
<evidence type="ECO:0000313" key="1">
    <source>
        <dbReference type="EMBL" id="WMV34632.1"/>
    </source>
</evidence>
<keyword evidence="2" id="KW-1185">Reference proteome</keyword>
<organism evidence="1 2">
    <name type="scientific">Solanum verrucosum</name>
    <dbReference type="NCBI Taxonomy" id="315347"/>
    <lineage>
        <taxon>Eukaryota</taxon>
        <taxon>Viridiplantae</taxon>
        <taxon>Streptophyta</taxon>
        <taxon>Embryophyta</taxon>
        <taxon>Tracheophyta</taxon>
        <taxon>Spermatophyta</taxon>
        <taxon>Magnoliopsida</taxon>
        <taxon>eudicotyledons</taxon>
        <taxon>Gunneridae</taxon>
        <taxon>Pentapetalae</taxon>
        <taxon>asterids</taxon>
        <taxon>lamiids</taxon>
        <taxon>Solanales</taxon>
        <taxon>Solanaceae</taxon>
        <taxon>Solanoideae</taxon>
        <taxon>Solaneae</taxon>
        <taxon>Solanum</taxon>
    </lineage>
</organism>